<dbReference type="EMBL" id="AKHW03000635">
    <property type="protein sequence ID" value="KYO45151.1"/>
    <property type="molecule type" value="Genomic_DNA"/>
</dbReference>
<gene>
    <name evidence="2" type="ORF">Y1Q_0007436</name>
</gene>
<sequence>MDNRLRSNIVLCLPGKGNTVTTEAVFLVAPREDCSPGMGIVPAKDTGSTQDLKQSPYLLPTEQLLPSRSLQASEETCLFPSAPHGSGCFSFLAAPLDSQSKPALQEVMSETAPQSLRTCPPQ</sequence>
<feature type="compositionally biased region" description="Polar residues" evidence="1">
    <location>
        <begin position="111"/>
        <end position="122"/>
    </location>
</feature>
<dbReference type="AlphaFoldDB" id="A0A151P7T6"/>
<proteinExistence type="predicted"/>
<organism evidence="2 3">
    <name type="scientific">Alligator mississippiensis</name>
    <name type="common">American alligator</name>
    <dbReference type="NCBI Taxonomy" id="8496"/>
    <lineage>
        <taxon>Eukaryota</taxon>
        <taxon>Metazoa</taxon>
        <taxon>Chordata</taxon>
        <taxon>Craniata</taxon>
        <taxon>Vertebrata</taxon>
        <taxon>Euteleostomi</taxon>
        <taxon>Archelosauria</taxon>
        <taxon>Archosauria</taxon>
        <taxon>Crocodylia</taxon>
        <taxon>Alligatoridae</taxon>
        <taxon>Alligatorinae</taxon>
        <taxon>Alligator</taxon>
    </lineage>
</organism>
<comment type="caution">
    <text evidence="2">The sequence shown here is derived from an EMBL/GenBank/DDBJ whole genome shotgun (WGS) entry which is preliminary data.</text>
</comment>
<name>A0A151P7T6_ALLMI</name>
<feature type="region of interest" description="Disordered" evidence="1">
    <location>
        <begin position="102"/>
        <end position="122"/>
    </location>
</feature>
<dbReference type="Proteomes" id="UP000050525">
    <property type="component" value="Unassembled WGS sequence"/>
</dbReference>
<keyword evidence="3" id="KW-1185">Reference proteome</keyword>
<evidence type="ECO:0000313" key="3">
    <source>
        <dbReference type="Proteomes" id="UP000050525"/>
    </source>
</evidence>
<accession>A0A151P7T6</accession>
<protein>
    <submittedName>
        <fullName evidence="2">Uncharacterized protein</fullName>
    </submittedName>
</protein>
<reference evidence="2 3" key="1">
    <citation type="journal article" date="2012" name="Genome Biol.">
        <title>Sequencing three crocodilian genomes to illuminate the evolution of archosaurs and amniotes.</title>
        <authorList>
            <person name="St John J.A."/>
            <person name="Braun E.L."/>
            <person name="Isberg S.R."/>
            <person name="Miles L.G."/>
            <person name="Chong A.Y."/>
            <person name="Gongora J."/>
            <person name="Dalzell P."/>
            <person name="Moran C."/>
            <person name="Bed'hom B."/>
            <person name="Abzhanov A."/>
            <person name="Burgess S.C."/>
            <person name="Cooksey A.M."/>
            <person name="Castoe T.A."/>
            <person name="Crawford N.G."/>
            <person name="Densmore L.D."/>
            <person name="Drew J.C."/>
            <person name="Edwards S.V."/>
            <person name="Faircloth B.C."/>
            <person name="Fujita M.K."/>
            <person name="Greenwold M.J."/>
            <person name="Hoffmann F.G."/>
            <person name="Howard J.M."/>
            <person name="Iguchi T."/>
            <person name="Janes D.E."/>
            <person name="Khan S.Y."/>
            <person name="Kohno S."/>
            <person name="de Koning A.J."/>
            <person name="Lance S.L."/>
            <person name="McCarthy F.M."/>
            <person name="McCormack J.E."/>
            <person name="Merchant M.E."/>
            <person name="Peterson D.G."/>
            <person name="Pollock D.D."/>
            <person name="Pourmand N."/>
            <person name="Raney B.J."/>
            <person name="Roessler K.A."/>
            <person name="Sanford J.R."/>
            <person name="Sawyer R.H."/>
            <person name="Schmidt C.J."/>
            <person name="Triplett E.W."/>
            <person name="Tuberville T.D."/>
            <person name="Venegas-Anaya M."/>
            <person name="Howard J.T."/>
            <person name="Jarvis E.D."/>
            <person name="Guillette L.J.Jr."/>
            <person name="Glenn T.C."/>
            <person name="Green R.E."/>
            <person name="Ray D.A."/>
        </authorList>
    </citation>
    <scope>NUCLEOTIDE SEQUENCE [LARGE SCALE GENOMIC DNA]</scope>
    <source>
        <strain evidence="2">KSC_2009_1</strain>
    </source>
</reference>
<evidence type="ECO:0000256" key="1">
    <source>
        <dbReference type="SAM" id="MobiDB-lite"/>
    </source>
</evidence>
<evidence type="ECO:0000313" key="2">
    <source>
        <dbReference type="EMBL" id="KYO45151.1"/>
    </source>
</evidence>